<accession>A0A6A3KLY1</accession>
<keyword evidence="4" id="KW-1185">Reference proteome</keyword>
<feature type="compositionally biased region" description="Polar residues" evidence="1">
    <location>
        <begin position="164"/>
        <end position="182"/>
    </location>
</feature>
<sequence>MVNTITDAVFVLLYKNMHLPVEDDGGKKPATESAMMQQMLNMMQQTQNLLAQQQQMVQAPTSPRRAPMVAAAYENAIGSPRASDTASEPENSEAFSGGIRQGPDRFTQDGLRVCGRCHLMGCSRITCRCGNMTCGNCRMRGHVTSECEHPRQQGAGGMNHSKPQDSGGTNRGQQQTAGSTRRGTPGRAPCARLRIMELATVR</sequence>
<comment type="caution">
    <text evidence="2">The sequence shown here is derived from an EMBL/GenBank/DDBJ whole genome shotgun (WGS) entry which is preliminary data.</text>
</comment>
<evidence type="ECO:0008006" key="6">
    <source>
        <dbReference type="Google" id="ProtNLM"/>
    </source>
</evidence>
<reference evidence="2 5" key="1">
    <citation type="submission" date="2018-09" db="EMBL/GenBank/DDBJ databases">
        <title>Genomic investigation of the strawberry pathogen Phytophthora fragariae indicates pathogenicity is determined by transcriptional variation in three key races.</title>
        <authorList>
            <person name="Adams T.M."/>
            <person name="Armitage A.D."/>
            <person name="Sobczyk M.K."/>
            <person name="Bates H.J."/>
            <person name="Dunwell J.M."/>
            <person name="Nellist C.F."/>
            <person name="Harrison R.J."/>
        </authorList>
    </citation>
    <scope>NUCLEOTIDE SEQUENCE [LARGE SCALE GENOMIC DNA]</scope>
    <source>
        <strain evidence="2 5">SCRP324</strain>
        <strain evidence="3 4">SCRP333</strain>
    </source>
</reference>
<feature type="region of interest" description="Disordered" evidence="1">
    <location>
        <begin position="79"/>
        <end position="105"/>
    </location>
</feature>
<dbReference type="Proteomes" id="UP000435112">
    <property type="component" value="Unassembled WGS sequence"/>
</dbReference>
<dbReference type="EMBL" id="QXFT01000532">
    <property type="protein sequence ID" value="KAE9341431.1"/>
    <property type="molecule type" value="Genomic_DNA"/>
</dbReference>
<gene>
    <name evidence="2" type="ORF">PR002_g15918</name>
    <name evidence="3" type="ORF">PR003_g9993</name>
</gene>
<protein>
    <recommendedName>
        <fullName evidence="6">CCHC-type domain-containing protein</fullName>
    </recommendedName>
</protein>
<evidence type="ECO:0000313" key="5">
    <source>
        <dbReference type="Proteomes" id="UP000435112"/>
    </source>
</evidence>
<dbReference type="Proteomes" id="UP000434957">
    <property type="component" value="Unassembled WGS sequence"/>
</dbReference>
<evidence type="ECO:0000313" key="2">
    <source>
        <dbReference type="EMBL" id="KAE9008411.1"/>
    </source>
</evidence>
<evidence type="ECO:0000313" key="4">
    <source>
        <dbReference type="Proteomes" id="UP000434957"/>
    </source>
</evidence>
<dbReference type="AlphaFoldDB" id="A0A6A3KLY1"/>
<dbReference type="EMBL" id="QXFU01001184">
    <property type="protein sequence ID" value="KAE9008411.1"/>
    <property type="molecule type" value="Genomic_DNA"/>
</dbReference>
<evidence type="ECO:0000256" key="1">
    <source>
        <dbReference type="SAM" id="MobiDB-lite"/>
    </source>
</evidence>
<name>A0A6A3KLY1_9STRA</name>
<feature type="region of interest" description="Disordered" evidence="1">
    <location>
        <begin position="148"/>
        <end position="190"/>
    </location>
</feature>
<dbReference type="OrthoDB" id="125748at2759"/>
<evidence type="ECO:0000313" key="3">
    <source>
        <dbReference type="EMBL" id="KAE9341431.1"/>
    </source>
</evidence>
<proteinExistence type="predicted"/>
<organism evidence="2 5">
    <name type="scientific">Phytophthora rubi</name>
    <dbReference type="NCBI Taxonomy" id="129364"/>
    <lineage>
        <taxon>Eukaryota</taxon>
        <taxon>Sar</taxon>
        <taxon>Stramenopiles</taxon>
        <taxon>Oomycota</taxon>
        <taxon>Peronosporomycetes</taxon>
        <taxon>Peronosporales</taxon>
        <taxon>Peronosporaceae</taxon>
        <taxon>Phytophthora</taxon>
    </lineage>
</organism>